<reference evidence="2" key="1">
    <citation type="submission" date="2018-05" db="EMBL/GenBank/DDBJ databases">
        <authorList>
            <person name="Lanie J.A."/>
            <person name="Ng W.-L."/>
            <person name="Kazmierczak K.M."/>
            <person name="Andrzejewski T.M."/>
            <person name="Davidsen T.M."/>
            <person name="Wayne K.J."/>
            <person name="Tettelin H."/>
            <person name="Glass J.I."/>
            <person name="Rusch D."/>
            <person name="Podicherti R."/>
            <person name="Tsui H.-C.T."/>
            <person name="Winkler M.E."/>
        </authorList>
    </citation>
    <scope>NUCLEOTIDE SEQUENCE</scope>
</reference>
<dbReference type="PANTHER" id="PTHR48090">
    <property type="entry name" value="UNDECAPRENYL-PHOSPHATE 4-DEOXY-4-FORMAMIDO-L-ARABINOSE TRANSFERASE-RELATED"/>
    <property type="match status" value="1"/>
</dbReference>
<dbReference type="EMBL" id="UINC01024873">
    <property type="protein sequence ID" value="SVA99384.1"/>
    <property type="molecule type" value="Genomic_DNA"/>
</dbReference>
<feature type="domain" description="Glycosyltransferase 2-like" evidence="1">
    <location>
        <begin position="2"/>
        <end position="136"/>
    </location>
</feature>
<dbReference type="InterPro" id="IPR050256">
    <property type="entry name" value="Glycosyltransferase_2"/>
</dbReference>
<evidence type="ECO:0000313" key="2">
    <source>
        <dbReference type="EMBL" id="SVA99384.1"/>
    </source>
</evidence>
<sequence>MSVVVLAYRSGEALRGFVDSLIYLLDREEPEWELVLVANHFSGDGDKTPEIVKQLAESSARIKAITQIKKGMMGWDMRSGLEAATGKTLAVIDGDGQMPCEDVIRVYRKLISERLELVKTYRLKRDDGPYRKTISVIYNMIFKTLFPGLMSRDINSKPKIMTREVYRQMDLHSDGWFVDAEIMILARRMKLEIGELGTEFSCLINRPSFVRASSIF</sequence>
<dbReference type="InterPro" id="IPR029044">
    <property type="entry name" value="Nucleotide-diphossugar_trans"/>
</dbReference>
<dbReference type="PANTHER" id="PTHR48090:SF7">
    <property type="entry name" value="RFBJ PROTEIN"/>
    <property type="match status" value="1"/>
</dbReference>
<gene>
    <name evidence="2" type="ORF">METZ01_LOCUS152238</name>
</gene>
<dbReference type="SUPFAM" id="SSF53448">
    <property type="entry name" value="Nucleotide-diphospho-sugar transferases"/>
    <property type="match status" value="1"/>
</dbReference>
<dbReference type="Gene3D" id="3.90.550.10">
    <property type="entry name" value="Spore Coat Polysaccharide Biosynthesis Protein SpsA, Chain A"/>
    <property type="match status" value="1"/>
</dbReference>
<dbReference type="Pfam" id="PF00535">
    <property type="entry name" value="Glycos_transf_2"/>
    <property type="match status" value="1"/>
</dbReference>
<evidence type="ECO:0000259" key="1">
    <source>
        <dbReference type="Pfam" id="PF00535"/>
    </source>
</evidence>
<proteinExistence type="predicted"/>
<protein>
    <recommendedName>
        <fullName evidence="1">Glycosyltransferase 2-like domain-containing protein</fullName>
    </recommendedName>
</protein>
<dbReference type="CDD" id="cd04179">
    <property type="entry name" value="DPM_DPG-synthase_like"/>
    <property type="match status" value="1"/>
</dbReference>
<organism evidence="2">
    <name type="scientific">marine metagenome</name>
    <dbReference type="NCBI Taxonomy" id="408172"/>
    <lineage>
        <taxon>unclassified sequences</taxon>
        <taxon>metagenomes</taxon>
        <taxon>ecological metagenomes</taxon>
    </lineage>
</organism>
<accession>A0A382ADG5</accession>
<feature type="non-terminal residue" evidence="2">
    <location>
        <position position="216"/>
    </location>
</feature>
<dbReference type="InterPro" id="IPR001173">
    <property type="entry name" value="Glyco_trans_2-like"/>
</dbReference>
<dbReference type="AlphaFoldDB" id="A0A382ADG5"/>
<name>A0A382ADG5_9ZZZZ</name>